<evidence type="ECO:0000313" key="1">
    <source>
        <dbReference type="EMBL" id="EWZ00192.1"/>
    </source>
</evidence>
<dbReference type="HOGENOM" id="CLU_3406418_0_0_1"/>
<dbReference type="Proteomes" id="UP000030753">
    <property type="component" value="Unassembled WGS sequence"/>
</dbReference>
<name>W9J5V3_FUSOX</name>
<dbReference type="EMBL" id="JH717839">
    <property type="protein sequence ID" value="EWZ00192.1"/>
    <property type="molecule type" value="Genomic_DNA"/>
</dbReference>
<gene>
    <name evidence="1" type="ORF">FOYG_00081</name>
</gene>
<evidence type="ECO:0000313" key="2">
    <source>
        <dbReference type="Proteomes" id="UP000030753"/>
    </source>
</evidence>
<dbReference type="AlphaFoldDB" id="W9J5V3"/>
<accession>W9J5V3</accession>
<protein>
    <submittedName>
        <fullName evidence="1">Uncharacterized protein</fullName>
    </submittedName>
</protein>
<organism evidence="1 2">
    <name type="scientific">Fusarium oxysporum NRRL 32931</name>
    <dbReference type="NCBI Taxonomy" id="660029"/>
    <lineage>
        <taxon>Eukaryota</taxon>
        <taxon>Fungi</taxon>
        <taxon>Dikarya</taxon>
        <taxon>Ascomycota</taxon>
        <taxon>Pezizomycotina</taxon>
        <taxon>Sordariomycetes</taxon>
        <taxon>Hypocreomycetidae</taxon>
        <taxon>Hypocreales</taxon>
        <taxon>Nectriaceae</taxon>
        <taxon>Fusarium</taxon>
        <taxon>Fusarium oxysporum species complex</taxon>
    </lineage>
</organism>
<sequence length="30" mass="3520">MSKASRSRIFWKFVVAVDYWQSVDDGDGRL</sequence>
<proteinExistence type="predicted"/>
<reference evidence="1 2" key="1">
    <citation type="submission" date="2011-06" db="EMBL/GenBank/DDBJ databases">
        <title>The Genome Sequence of Fusarium oxysporum FOSC 3-a.</title>
        <authorList>
            <consortium name="The Broad Institute Genome Sequencing Platform"/>
            <person name="Ma L.-J."/>
            <person name="Gale L.R."/>
            <person name="Schwartz D.C."/>
            <person name="Zhou S."/>
            <person name="Corby-Kistler H."/>
            <person name="Young S.K."/>
            <person name="Zeng Q."/>
            <person name="Gargeya S."/>
            <person name="Fitzgerald M."/>
            <person name="Haas B."/>
            <person name="Abouelleil A."/>
            <person name="Alvarado L."/>
            <person name="Arachchi H.M."/>
            <person name="Berlin A."/>
            <person name="Brown A."/>
            <person name="Chapman S.B."/>
            <person name="Chen Z."/>
            <person name="Dunbar C."/>
            <person name="Freedman E."/>
            <person name="Gearin G."/>
            <person name="Gellesch M."/>
            <person name="Goldberg J."/>
            <person name="Griggs A."/>
            <person name="Gujja S."/>
            <person name="Heiman D."/>
            <person name="Howarth C."/>
            <person name="Larson L."/>
            <person name="Lui A."/>
            <person name="MacDonald P.J.P."/>
            <person name="Mehta T."/>
            <person name="Montmayeur A."/>
            <person name="Murphy C."/>
            <person name="Neiman D."/>
            <person name="Pearson M."/>
            <person name="Priest M."/>
            <person name="Roberts A."/>
            <person name="Saif S."/>
            <person name="Shea T."/>
            <person name="Shenoy N."/>
            <person name="Sisk P."/>
            <person name="Stolte C."/>
            <person name="Sykes S."/>
            <person name="Wortman J."/>
            <person name="Nusbaum C."/>
            <person name="Birren B."/>
        </authorList>
    </citation>
    <scope>NUCLEOTIDE SEQUENCE [LARGE SCALE GENOMIC DNA]</scope>
    <source>
        <strain evidence="2">FOSC 3-a</strain>
    </source>
</reference>